<accession>A0A9X1QDB2</accession>
<sequence>MKTSFFFNILTVSLSALCHLSMAQTVPTFGGAETFALYTSAGEFANTGTTLVTGDIGNGTGAVTGNAVTLAGQSHFGDTQGVAAAADVATAYSVLTSGTLNPCGFPLAATLDGVTVLAPGVHCSTEATSFSGSLILNGNNDPDAVFIIKIGGALSVDAPANIVLTGGTLPKNVYWVVNGAFNLAADIDFIGTVVNEGAISLGAGATLSGRALSTAGKISLNGNVVSNVEVSLPVTLLSFDVKKGEQSSVTLNWATTAETNSDRFEIQRSQNGRQWIAVGSVISNGESTKLLSYSFSDIAPKTGNNLYRLKMIDKDGTFAFSRIRSINFQSANRTALYPNPTIDRLSVLSKDLDKIARVQFMDVSGKLIMDQKNNDSSNAVSEFNINHFPAGLYIVKVIFADGSVDRAKVLKK</sequence>
<evidence type="ECO:0000313" key="6">
    <source>
        <dbReference type="Proteomes" id="UP001139411"/>
    </source>
</evidence>
<gene>
    <name evidence="5" type="ORF">L0661_08075</name>
</gene>
<organism evidence="5 6">
    <name type="scientific">Dyadobacter chenhuakuii</name>
    <dbReference type="NCBI Taxonomy" id="2909339"/>
    <lineage>
        <taxon>Bacteria</taxon>
        <taxon>Pseudomonadati</taxon>
        <taxon>Bacteroidota</taxon>
        <taxon>Cytophagia</taxon>
        <taxon>Cytophagales</taxon>
        <taxon>Spirosomataceae</taxon>
        <taxon>Dyadobacter</taxon>
    </lineage>
</organism>
<evidence type="ECO:0000256" key="1">
    <source>
        <dbReference type="ARBA" id="ARBA00005445"/>
    </source>
</evidence>
<name>A0A9X1QDB2_9BACT</name>
<dbReference type="AlphaFoldDB" id="A0A9X1QDB2"/>
<protein>
    <submittedName>
        <fullName evidence="5">Ice-binding family protein</fullName>
    </submittedName>
</protein>
<comment type="caution">
    <text evidence="5">The sequence shown here is derived from an EMBL/GenBank/DDBJ whole genome shotgun (WGS) entry which is preliminary data.</text>
</comment>
<feature type="domain" description="Secretion system C-terminal sorting" evidence="4">
    <location>
        <begin position="336"/>
        <end position="402"/>
    </location>
</feature>
<dbReference type="RefSeq" id="WP_235177411.1">
    <property type="nucleotide sequence ID" value="NZ_JAKFFV010000004.1"/>
</dbReference>
<proteinExistence type="inferred from homology"/>
<evidence type="ECO:0000256" key="2">
    <source>
        <dbReference type="ARBA" id="ARBA00022729"/>
    </source>
</evidence>
<evidence type="ECO:0000313" key="5">
    <source>
        <dbReference type="EMBL" id="MCF2498258.1"/>
    </source>
</evidence>
<dbReference type="Pfam" id="PF18962">
    <property type="entry name" value="Por_Secre_tail"/>
    <property type="match status" value="1"/>
</dbReference>
<evidence type="ECO:0000259" key="4">
    <source>
        <dbReference type="Pfam" id="PF18962"/>
    </source>
</evidence>
<dbReference type="Pfam" id="PF11999">
    <property type="entry name" value="Ice_binding"/>
    <property type="match status" value="1"/>
</dbReference>
<dbReference type="InterPro" id="IPR021884">
    <property type="entry name" value="Ice-bd_prot"/>
</dbReference>
<keyword evidence="2 3" id="KW-0732">Signal</keyword>
<feature type="chain" id="PRO_5040921692" evidence="3">
    <location>
        <begin position="24"/>
        <end position="412"/>
    </location>
</feature>
<dbReference type="InterPro" id="IPR026444">
    <property type="entry name" value="Secre_tail"/>
</dbReference>
<reference evidence="5" key="1">
    <citation type="submission" date="2022-01" db="EMBL/GenBank/DDBJ databases">
        <title>Novel species in genus Dyadobacter.</title>
        <authorList>
            <person name="Ma C."/>
        </authorList>
    </citation>
    <scope>NUCLEOTIDE SEQUENCE</scope>
    <source>
        <strain evidence="5">CY357</strain>
    </source>
</reference>
<feature type="signal peptide" evidence="3">
    <location>
        <begin position="1"/>
        <end position="23"/>
    </location>
</feature>
<evidence type="ECO:0000256" key="3">
    <source>
        <dbReference type="SAM" id="SignalP"/>
    </source>
</evidence>
<dbReference type="Proteomes" id="UP001139411">
    <property type="component" value="Unassembled WGS sequence"/>
</dbReference>
<dbReference type="EMBL" id="JAKFFV010000004">
    <property type="protein sequence ID" value="MCF2498258.1"/>
    <property type="molecule type" value="Genomic_DNA"/>
</dbReference>
<dbReference type="NCBIfam" id="TIGR04183">
    <property type="entry name" value="Por_Secre_tail"/>
    <property type="match status" value="1"/>
</dbReference>
<comment type="similarity">
    <text evidence="1">Belongs to the ice-binding protein family.</text>
</comment>